<accession>A0A918TIG1</accession>
<proteinExistence type="predicted"/>
<evidence type="ECO:0008006" key="3">
    <source>
        <dbReference type="Google" id="ProtNLM"/>
    </source>
</evidence>
<sequence>MNANDPTPKTVVLADPRWDGHHPTYFFEFTASLLRLGHRVMGLCREPGEFESEVRQICKRMDLDFDTRVIVGQLDDPDKAYFRPGQDHDPVSTVVRWNCLKKAIDTASKASGAKVDFVFLPWLDSYLRFQPSTKLANKLGVPWSGLYFRNHHFGGTLSSVRKAAKGDRSLRNPNCVAVGILDERFSEAMAHETGKKIIAFPDITNENPPEVPSPFALEVIKQAAGRKIIGMVSLEKRKGFLTMLKIAEAVAGREDWFFVAAGKYAKETCSEEEQAYCTAIQAKVDSGELNNLYLQLPGERVNDGADFNSLIKVFDVIYAAYEDFEGSSNALTKGAIFERPLIATKGECVGGRVEEFGMGLTIEQGSVAEGEQAIRKVLAGEDWEGKELKKRYADYHALHDRKRLDEVFAELLELGAKKSVAVGE</sequence>
<dbReference type="RefSeq" id="WP_189567226.1">
    <property type="nucleotide sequence ID" value="NZ_BMXI01000002.1"/>
</dbReference>
<keyword evidence="2" id="KW-1185">Reference proteome</keyword>
<reference evidence="1" key="2">
    <citation type="submission" date="2020-09" db="EMBL/GenBank/DDBJ databases">
        <authorList>
            <person name="Sun Q."/>
            <person name="Kim S."/>
        </authorList>
    </citation>
    <scope>NUCLEOTIDE SEQUENCE</scope>
    <source>
        <strain evidence="1">KCTC 12988</strain>
    </source>
</reference>
<dbReference type="AlphaFoldDB" id="A0A918TIG1"/>
<protein>
    <recommendedName>
        <fullName evidence="3">Glycosyl transferase family 1 domain-containing protein</fullName>
    </recommendedName>
</protein>
<dbReference type="EMBL" id="BMXI01000002">
    <property type="protein sequence ID" value="GHC43636.1"/>
    <property type="molecule type" value="Genomic_DNA"/>
</dbReference>
<reference evidence="1" key="1">
    <citation type="journal article" date="2014" name="Int. J. Syst. Evol. Microbiol.">
        <title>Complete genome sequence of Corynebacterium casei LMG S-19264T (=DSM 44701T), isolated from a smear-ripened cheese.</title>
        <authorList>
            <consortium name="US DOE Joint Genome Institute (JGI-PGF)"/>
            <person name="Walter F."/>
            <person name="Albersmeier A."/>
            <person name="Kalinowski J."/>
            <person name="Ruckert C."/>
        </authorList>
    </citation>
    <scope>NUCLEOTIDE SEQUENCE</scope>
    <source>
        <strain evidence="1">KCTC 12988</strain>
    </source>
</reference>
<gene>
    <name evidence="1" type="ORF">GCM10007100_06000</name>
</gene>
<comment type="caution">
    <text evidence="1">The sequence shown here is derived from an EMBL/GenBank/DDBJ whole genome shotgun (WGS) entry which is preliminary data.</text>
</comment>
<evidence type="ECO:0000313" key="2">
    <source>
        <dbReference type="Proteomes" id="UP000644507"/>
    </source>
</evidence>
<dbReference type="Proteomes" id="UP000644507">
    <property type="component" value="Unassembled WGS sequence"/>
</dbReference>
<name>A0A918TIG1_9BACT</name>
<organism evidence="1 2">
    <name type="scientific">Roseibacillus persicicus</name>
    <dbReference type="NCBI Taxonomy" id="454148"/>
    <lineage>
        <taxon>Bacteria</taxon>
        <taxon>Pseudomonadati</taxon>
        <taxon>Verrucomicrobiota</taxon>
        <taxon>Verrucomicrobiia</taxon>
        <taxon>Verrucomicrobiales</taxon>
        <taxon>Verrucomicrobiaceae</taxon>
        <taxon>Roseibacillus</taxon>
    </lineage>
</organism>
<dbReference type="Gene3D" id="3.40.50.2000">
    <property type="entry name" value="Glycogen Phosphorylase B"/>
    <property type="match status" value="1"/>
</dbReference>
<evidence type="ECO:0000313" key="1">
    <source>
        <dbReference type="EMBL" id="GHC43636.1"/>
    </source>
</evidence>